<feature type="chain" id="PRO_5047109748" evidence="1">
    <location>
        <begin position="20"/>
        <end position="93"/>
    </location>
</feature>
<evidence type="ECO:0000313" key="3">
    <source>
        <dbReference type="Proteomes" id="UP001601303"/>
    </source>
</evidence>
<dbReference type="Proteomes" id="UP001601303">
    <property type="component" value="Unassembled WGS sequence"/>
</dbReference>
<organism evidence="2 3">
    <name type="scientific">Streptomyces hokutonensis</name>
    <dbReference type="NCBI Taxonomy" id="1306990"/>
    <lineage>
        <taxon>Bacteria</taxon>
        <taxon>Bacillati</taxon>
        <taxon>Actinomycetota</taxon>
        <taxon>Actinomycetes</taxon>
        <taxon>Kitasatosporales</taxon>
        <taxon>Streptomycetaceae</taxon>
        <taxon>Streptomyces</taxon>
    </lineage>
</organism>
<feature type="signal peptide" evidence="1">
    <location>
        <begin position="1"/>
        <end position="19"/>
    </location>
</feature>
<proteinExistence type="predicted"/>
<protein>
    <submittedName>
        <fullName evidence="2">Uncharacterized protein</fullName>
    </submittedName>
</protein>
<accession>A0ABW6MJD7</accession>
<dbReference type="EMBL" id="JBIAHM010000020">
    <property type="protein sequence ID" value="MFE9605652.1"/>
    <property type="molecule type" value="Genomic_DNA"/>
</dbReference>
<gene>
    <name evidence="2" type="ORF">ACFYNQ_44820</name>
</gene>
<evidence type="ECO:0000313" key="2">
    <source>
        <dbReference type="EMBL" id="MFE9605652.1"/>
    </source>
</evidence>
<keyword evidence="1" id="KW-0732">Signal</keyword>
<comment type="caution">
    <text evidence="2">The sequence shown here is derived from an EMBL/GenBank/DDBJ whole genome shotgun (WGS) entry which is preliminary data.</text>
</comment>
<sequence>MTTAAVALAVGGTLSTAHADTARQTPHHKSDAVNVALCDDPTPTPAPVDAVPEGVVANPKPLPQRYYSVLVDCLPPTPNVGDPVDAVPGPDTK</sequence>
<reference evidence="2 3" key="1">
    <citation type="submission" date="2024-10" db="EMBL/GenBank/DDBJ databases">
        <title>The Natural Products Discovery Center: Release of the First 8490 Sequenced Strains for Exploring Actinobacteria Biosynthetic Diversity.</title>
        <authorList>
            <person name="Kalkreuter E."/>
            <person name="Kautsar S.A."/>
            <person name="Yang D."/>
            <person name="Bader C.D."/>
            <person name="Teijaro C.N."/>
            <person name="Fluegel L."/>
            <person name="Davis C.M."/>
            <person name="Simpson J.R."/>
            <person name="Lauterbach L."/>
            <person name="Steele A.D."/>
            <person name="Gui C."/>
            <person name="Meng S."/>
            <person name="Li G."/>
            <person name="Viehrig K."/>
            <person name="Ye F."/>
            <person name="Su P."/>
            <person name="Kiefer A.F."/>
            <person name="Nichols A."/>
            <person name="Cepeda A.J."/>
            <person name="Yan W."/>
            <person name="Fan B."/>
            <person name="Jiang Y."/>
            <person name="Adhikari A."/>
            <person name="Zheng C.-J."/>
            <person name="Schuster L."/>
            <person name="Cowan T.M."/>
            <person name="Smanski M.J."/>
            <person name="Chevrette M.G."/>
            <person name="De Carvalho L.P.S."/>
            <person name="Shen B."/>
        </authorList>
    </citation>
    <scope>NUCLEOTIDE SEQUENCE [LARGE SCALE GENOMIC DNA]</scope>
    <source>
        <strain evidence="2 3">NPDC006488</strain>
    </source>
</reference>
<dbReference type="RefSeq" id="WP_388114403.1">
    <property type="nucleotide sequence ID" value="NZ_JBIAHM010000020.1"/>
</dbReference>
<keyword evidence="3" id="KW-1185">Reference proteome</keyword>
<name>A0ABW6MJD7_9ACTN</name>
<evidence type="ECO:0000256" key="1">
    <source>
        <dbReference type="SAM" id="SignalP"/>
    </source>
</evidence>